<evidence type="ECO:0000313" key="2">
    <source>
        <dbReference type="EMBL" id="CAE8594546.1"/>
    </source>
</evidence>
<evidence type="ECO:0000313" key="3">
    <source>
        <dbReference type="Proteomes" id="UP000654075"/>
    </source>
</evidence>
<gene>
    <name evidence="2" type="ORF">PGLA1383_LOCUS13085</name>
</gene>
<evidence type="ECO:0000256" key="1">
    <source>
        <dbReference type="SAM" id="SignalP"/>
    </source>
</evidence>
<dbReference type="Proteomes" id="UP000654075">
    <property type="component" value="Unassembled WGS sequence"/>
</dbReference>
<protein>
    <submittedName>
        <fullName evidence="2">Uncharacterized protein</fullName>
    </submittedName>
</protein>
<feature type="signal peptide" evidence="1">
    <location>
        <begin position="1"/>
        <end position="30"/>
    </location>
</feature>
<accession>A0A813E7A7</accession>
<keyword evidence="1" id="KW-0732">Signal</keyword>
<proteinExistence type="predicted"/>
<dbReference type="AlphaFoldDB" id="A0A813E7A7"/>
<keyword evidence="3" id="KW-1185">Reference proteome</keyword>
<sequence>MVLAASSTHRFWRAALVAALIPSWFQSGTAEPVTTPPSFPDDNYAPLTTSRPEAPLKADVHVCSGFDEQWDVCPGLPTCFPCSPVDCTFANWGEWFSAGGCTGIRFRQRGVKVSNSECGRPCDGPKIESERHILARCMNSEHDCSFSIRNPHAQTSSESSGLVSYTSFREAVSRLFQQQFQQQAGSS</sequence>
<organism evidence="2 3">
    <name type="scientific">Polarella glacialis</name>
    <name type="common">Dinoflagellate</name>
    <dbReference type="NCBI Taxonomy" id="89957"/>
    <lineage>
        <taxon>Eukaryota</taxon>
        <taxon>Sar</taxon>
        <taxon>Alveolata</taxon>
        <taxon>Dinophyceae</taxon>
        <taxon>Suessiales</taxon>
        <taxon>Suessiaceae</taxon>
        <taxon>Polarella</taxon>
    </lineage>
</organism>
<reference evidence="2" key="1">
    <citation type="submission" date="2021-02" db="EMBL/GenBank/DDBJ databases">
        <authorList>
            <person name="Dougan E. K."/>
            <person name="Rhodes N."/>
            <person name="Thang M."/>
            <person name="Chan C."/>
        </authorList>
    </citation>
    <scope>NUCLEOTIDE SEQUENCE</scope>
</reference>
<dbReference type="EMBL" id="CAJNNV010007160">
    <property type="protein sequence ID" value="CAE8594546.1"/>
    <property type="molecule type" value="Genomic_DNA"/>
</dbReference>
<name>A0A813E7A7_POLGL</name>
<comment type="caution">
    <text evidence="2">The sequence shown here is derived from an EMBL/GenBank/DDBJ whole genome shotgun (WGS) entry which is preliminary data.</text>
</comment>
<feature type="chain" id="PRO_5032927252" evidence="1">
    <location>
        <begin position="31"/>
        <end position="187"/>
    </location>
</feature>